<dbReference type="Proteomes" id="UP000010411">
    <property type="component" value="Unassembled WGS sequence"/>
</dbReference>
<evidence type="ECO:0000256" key="1">
    <source>
        <dbReference type="SAM" id="MobiDB-lite"/>
    </source>
</evidence>
<dbReference type="Pfam" id="PF13032">
    <property type="entry name" value="RNaseH_pPIWI_RE"/>
    <property type="match status" value="1"/>
</dbReference>
<accession>L1KNF5</accession>
<name>L1KNF5_9ACTN</name>
<feature type="domain" description="pPIWI-RE RNaseH" evidence="2">
    <location>
        <begin position="589"/>
        <end position="869"/>
    </location>
</feature>
<dbReference type="PATRIC" id="fig|698759.3.peg.7287"/>
<gene>
    <name evidence="4" type="ORF">STRIP9103_05532</name>
</gene>
<sequence length="879" mass="97562">MVNVDSGQSLFTLSFPMDERLLGEVHVYPLPEQFPSAWNRLPKPQGKDAMQPIASLQTAARAVTGERLVFTDPNRPSFTGPWARRTLLITPGPLDPIVLGNLVREWEARIPGHERRDTLAPMLEPQDGGPYALSEVLQRDQGRIIGPYWAFRVAGWKLANLLAAQPMHIDDQLPGPLPFLLDSEGDLLAWESPLTHEKTWVDEESGKRKRIVGYAMERIHIEVEPAPGGRVLVAHLSARISRVANHWKGIRNVLVRHSVNPGVVLKAPIRTRWEKGPDGFMQAKAVEYVGATAQIVEACGVGRLPEPPTDLDVLSDVRGVHRTGRHPIDKGVGAMFLAKLEDHATRLFEQPPVTYDATSIRISKPTTDFLPYVPADKIAPALKNADIRALRTVVLYESPEWKKRVLRQLARDYALPALAELDDEVPLQVAPGFELVAMHLPELICHGDQDRGLILNSLPWFKRSTERDLVTALCETRYLTDQEKENKVTDAKHALKILFAERGIPSQFITMDSDPGDPYRLNMRDRVERSKARKAGLPEPAVDYKDDNAVQIALGSLQSDSGIIDNRLAAAAFHRNAKDTALDREAVAVGLWTRLHRFEQVNGRPKRAAVLAVTLVAMRITLGEDKNGEDKYWPTLMYSDQGWLRLARARALHHAGPIGKKGHHLRKEQQGPANVCDYVDRALAALTQSYPIIVFTEQRKGIWPGLSNERLGDPRIPGQRLIAQGWDISVVRVGNGQGTPQPSRRTGGGGKLPKNPEQPVMPEKILYLSSHGGANSWLFAGQSRQHAGGQRTGTQHTRRTLPSGQLAQMSAPFHGMTRSEYVVAHPGSWREEQLAGLAARISEQAAMWDGRTNLPAPLHLAKSADEKHPAFIDQEGLND</sequence>
<evidence type="ECO:0000259" key="2">
    <source>
        <dbReference type="Pfam" id="PF13032"/>
    </source>
</evidence>
<organism evidence="4 5">
    <name type="scientific">Streptomyces ipomoeae 91-03</name>
    <dbReference type="NCBI Taxonomy" id="698759"/>
    <lineage>
        <taxon>Bacteria</taxon>
        <taxon>Bacillati</taxon>
        <taxon>Actinomycetota</taxon>
        <taxon>Actinomycetes</taxon>
        <taxon>Kitasatosporales</taxon>
        <taxon>Streptomycetaceae</taxon>
        <taxon>Streptomyces</taxon>
    </lineage>
</organism>
<comment type="caution">
    <text evidence="4">The sequence shown here is derived from an EMBL/GenBank/DDBJ whole genome shotgun (WGS) entry which is preliminary data.</text>
</comment>
<evidence type="ECO:0008006" key="6">
    <source>
        <dbReference type="Google" id="ProtNLM"/>
    </source>
</evidence>
<dbReference type="Pfam" id="PF13111">
    <property type="entry name" value="pPIWI_RE_X"/>
    <property type="match status" value="1"/>
</dbReference>
<dbReference type="RefSeq" id="WP_009330232.1">
    <property type="nucleotide sequence ID" value="NZ_AEJC01000541.1"/>
</dbReference>
<dbReference type="OrthoDB" id="4561883at2"/>
<evidence type="ECO:0000313" key="4">
    <source>
        <dbReference type="EMBL" id="EKX62025.1"/>
    </source>
</evidence>
<dbReference type="InterPro" id="IPR025085">
    <property type="entry name" value="pPIWI_RE_X"/>
</dbReference>
<keyword evidence="5" id="KW-1185">Reference proteome</keyword>
<feature type="domain" description="pPIWI-RE module N-terminal" evidence="3">
    <location>
        <begin position="14"/>
        <end position="376"/>
    </location>
</feature>
<dbReference type="InterPro" id="IPR024996">
    <property type="entry name" value="RNaseH_pPIWI_RE"/>
</dbReference>
<dbReference type="AlphaFoldDB" id="L1KNF5"/>
<reference evidence="4 5" key="1">
    <citation type="submission" date="2012-11" db="EMBL/GenBank/DDBJ databases">
        <authorList>
            <person name="Huguet-Tapia J.C."/>
            <person name="Durkin A.S."/>
            <person name="Pettis G.S."/>
            <person name="Badger J.H."/>
        </authorList>
    </citation>
    <scope>NUCLEOTIDE SEQUENCE [LARGE SCALE GENOMIC DNA]</scope>
    <source>
        <strain evidence="4 5">91-03</strain>
    </source>
</reference>
<evidence type="ECO:0000313" key="5">
    <source>
        <dbReference type="Proteomes" id="UP000010411"/>
    </source>
</evidence>
<protein>
    <recommendedName>
        <fullName evidence="6">DUF3893 domain-containing protein</fullName>
    </recommendedName>
</protein>
<dbReference type="EMBL" id="AEJC01000541">
    <property type="protein sequence ID" value="EKX62025.1"/>
    <property type="molecule type" value="Genomic_DNA"/>
</dbReference>
<evidence type="ECO:0000259" key="3">
    <source>
        <dbReference type="Pfam" id="PF13111"/>
    </source>
</evidence>
<feature type="region of interest" description="Disordered" evidence="1">
    <location>
        <begin position="734"/>
        <end position="758"/>
    </location>
</feature>
<proteinExistence type="predicted"/>